<dbReference type="EMBL" id="CAJVPY010036619">
    <property type="protein sequence ID" value="CAG8802186.1"/>
    <property type="molecule type" value="Genomic_DNA"/>
</dbReference>
<organism evidence="1 2">
    <name type="scientific">Dentiscutata erythropus</name>
    <dbReference type="NCBI Taxonomy" id="1348616"/>
    <lineage>
        <taxon>Eukaryota</taxon>
        <taxon>Fungi</taxon>
        <taxon>Fungi incertae sedis</taxon>
        <taxon>Mucoromycota</taxon>
        <taxon>Glomeromycotina</taxon>
        <taxon>Glomeromycetes</taxon>
        <taxon>Diversisporales</taxon>
        <taxon>Gigasporaceae</taxon>
        <taxon>Dentiscutata</taxon>
    </lineage>
</organism>
<reference evidence="1" key="1">
    <citation type="submission" date="2021-06" db="EMBL/GenBank/DDBJ databases">
        <authorList>
            <person name="Kallberg Y."/>
            <person name="Tangrot J."/>
            <person name="Rosling A."/>
        </authorList>
    </citation>
    <scope>NUCLEOTIDE SEQUENCE</scope>
    <source>
        <strain evidence="1">MA453B</strain>
    </source>
</reference>
<protein>
    <submittedName>
        <fullName evidence="1">25950_t:CDS:1</fullName>
    </submittedName>
</protein>
<keyword evidence="2" id="KW-1185">Reference proteome</keyword>
<gene>
    <name evidence="1" type="ORF">DERYTH_LOCUS23620</name>
</gene>
<sequence>MVPERSTKKIKSKPAAIFKKSWVYLSVIGLNPINFNINNSSIKNGNEADNAPNQIRIETPINTENNNSNIRSTCNPSPLPVKRVYSFSEQEQGAVVETFLTITEKAIYNFLVRNENKIPKTIVEKFAAKQTPPISNDFWDADL</sequence>
<dbReference type="AlphaFoldDB" id="A0A9N9PBW1"/>
<proteinExistence type="predicted"/>
<dbReference type="Proteomes" id="UP000789405">
    <property type="component" value="Unassembled WGS sequence"/>
</dbReference>
<accession>A0A9N9PBW1</accession>
<feature type="non-terminal residue" evidence="1">
    <location>
        <position position="143"/>
    </location>
</feature>
<evidence type="ECO:0000313" key="1">
    <source>
        <dbReference type="EMBL" id="CAG8802186.1"/>
    </source>
</evidence>
<comment type="caution">
    <text evidence="1">The sequence shown here is derived from an EMBL/GenBank/DDBJ whole genome shotgun (WGS) entry which is preliminary data.</text>
</comment>
<dbReference type="OrthoDB" id="2437442at2759"/>
<evidence type="ECO:0000313" key="2">
    <source>
        <dbReference type="Proteomes" id="UP000789405"/>
    </source>
</evidence>
<name>A0A9N9PBW1_9GLOM</name>